<keyword evidence="2" id="KW-1133">Transmembrane helix</keyword>
<reference evidence="3" key="1">
    <citation type="submission" date="2020-07" db="EMBL/GenBank/DDBJ databases">
        <title>Huge and variable diversity of episymbiotic CPR bacteria and DPANN archaea in groundwater ecosystems.</title>
        <authorList>
            <person name="He C.Y."/>
            <person name="Keren R."/>
            <person name="Whittaker M."/>
            <person name="Farag I.F."/>
            <person name="Doudna J."/>
            <person name="Cate J.H.D."/>
            <person name="Banfield J.F."/>
        </authorList>
    </citation>
    <scope>NUCLEOTIDE SEQUENCE</scope>
    <source>
        <strain evidence="3">NC_groundwater_928_Pr1_S-0.2um_72_17</strain>
    </source>
</reference>
<dbReference type="AlphaFoldDB" id="A0A9D6L5T9"/>
<sequence length="224" mass="23637">MSFIPATPNRTVFAVLAVMAVAVLGLFMRRGAEPPTTGAPPAGLPPAEPEPSHALVVGDEDDEPDEDVAITSDGWAFVPDGDEVQIVPPPEPDDPLIASLGETSPVHVDRNTGALEEAPRGALPHAKPGEHLDAGDLIGARVVRGAVGIDPWRLEALGREHEYRAWAFETEAAARLACDLLRSRIVRVPNDEDGTPHAPDEADYTLALAMTERGVADVATDSGD</sequence>
<feature type="region of interest" description="Disordered" evidence="1">
    <location>
        <begin position="34"/>
        <end position="65"/>
    </location>
</feature>
<comment type="caution">
    <text evidence="3">The sequence shown here is derived from an EMBL/GenBank/DDBJ whole genome shotgun (WGS) entry which is preliminary data.</text>
</comment>
<keyword evidence="2" id="KW-0812">Transmembrane</keyword>
<keyword evidence="2" id="KW-0472">Membrane</keyword>
<proteinExistence type="predicted"/>
<accession>A0A9D6L5T9</accession>
<evidence type="ECO:0000256" key="2">
    <source>
        <dbReference type="SAM" id="Phobius"/>
    </source>
</evidence>
<feature type="transmembrane region" description="Helical" evidence="2">
    <location>
        <begin position="12"/>
        <end position="28"/>
    </location>
</feature>
<dbReference type="Proteomes" id="UP000807850">
    <property type="component" value="Unassembled WGS sequence"/>
</dbReference>
<gene>
    <name evidence="3" type="ORF">HY076_04140</name>
</gene>
<evidence type="ECO:0000313" key="4">
    <source>
        <dbReference type="Proteomes" id="UP000807850"/>
    </source>
</evidence>
<name>A0A9D6L5T9_UNCEI</name>
<evidence type="ECO:0000313" key="3">
    <source>
        <dbReference type="EMBL" id="MBI3539443.1"/>
    </source>
</evidence>
<evidence type="ECO:0000256" key="1">
    <source>
        <dbReference type="SAM" id="MobiDB-lite"/>
    </source>
</evidence>
<dbReference type="EMBL" id="JACQAY010000128">
    <property type="protein sequence ID" value="MBI3539443.1"/>
    <property type="molecule type" value="Genomic_DNA"/>
</dbReference>
<organism evidence="3 4">
    <name type="scientific">Eiseniibacteriota bacterium</name>
    <dbReference type="NCBI Taxonomy" id="2212470"/>
    <lineage>
        <taxon>Bacteria</taxon>
        <taxon>Candidatus Eiseniibacteriota</taxon>
    </lineage>
</organism>
<protein>
    <submittedName>
        <fullName evidence="3">Uncharacterized protein</fullName>
    </submittedName>
</protein>